<dbReference type="PROSITE" id="PS51257">
    <property type="entry name" value="PROKAR_LIPOPROTEIN"/>
    <property type="match status" value="1"/>
</dbReference>
<keyword evidence="1" id="KW-0732">Signal</keyword>
<protein>
    <recommendedName>
        <fullName evidence="2">DUF5105 domain-containing protein</fullName>
    </recommendedName>
</protein>
<organism evidence="3 4">
    <name type="scientific">Clostridium cellulovorans (strain ATCC 35296 / DSM 3052 / OCM 3 / 743B)</name>
    <dbReference type="NCBI Taxonomy" id="573061"/>
    <lineage>
        <taxon>Bacteria</taxon>
        <taxon>Bacillati</taxon>
        <taxon>Bacillota</taxon>
        <taxon>Clostridia</taxon>
        <taxon>Eubacteriales</taxon>
        <taxon>Clostridiaceae</taxon>
        <taxon>Clostridium</taxon>
    </lineage>
</organism>
<reference evidence="3 4" key="1">
    <citation type="submission" date="2010-08" db="EMBL/GenBank/DDBJ databases">
        <title>Complete sequence of Clostridium cellulovorans 743B.</title>
        <authorList>
            <consortium name="US DOE Joint Genome Institute"/>
            <person name="Lucas S."/>
            <person name="Copeland A."/>
            <person name="Lapidus A."/>
            <person name="Cheng J.-F."/>
            <person name="Bruce D."/>
            <person name="Goodwin L."/>
            <person name="Pitluck S."/>
            <person name="Chertkov O."/>
            <person name="Detter J.C."/>
            <person name="Han C."/>
            <person name="Tapia R."/>
            <person name="Land M."/>
            <person name="Hauser L."/>
            <person name="Chang Y.-J."/>
            <person name="Jeffries C."/>
            <person name="Kyrpides N."/>
            <person name="Ivanova N."/>
            <person name="Mikhailova N."/>
            <person name="Hemme C.L."/>
            <person name="Woyke T."/>
        </authorList>
    </citation>
    <scope>NUCLEOTIDE SEQUENCE [LARGE SCALE GENOMIC DNA]</scope>
    <source>
        <strain evidence="4">ATCC 35296 / DSM 3052 / OCM 3 / 743B</strain>
    </source>
</reference>
<dbReference type="RefSeq" id="WP_010075209.1">
    <property type="nucleotide sequence ID" value="NC_014393.1"/>
</dbReference>
<dbReference type="EMBL" id="CP002160">
    <property type="protein sequence ID" value="ADL50026.1"/>
    <property type="molecule type" value="Genomic_DNA"/>
</dbReference>
<evidence type="ECO:0000313" key="3">
    <source>
        <dbReference type="EMBL" id="ADL50026.1"/>
    </source>
</evidence>
<dbReference type="HOGENOM" id="CLU_1330036_0_0_9"/>
<dbReference type="AlphaFoldDB" id="D9SPH7"/>
<evidence type="ECO:0000313" key="4">
    <source>
        <dbReference type="Proteomes" id="UP000002730"/>
    </source>
</evidence>
<dbReference type="KEGG" id="ccb:Clocel_0242"/>
<feature type="signal peptide" evidence="1">
    <location>
        <begin position="1"/>
        <end position="29"/>
    </location>
</feature>
<evidence type="ECO:0000259" key="2">
    <source>
        <dbReference type="Pfam" id="PF17118"/>
    </source>
</evidence>
<keyword evidence="4" id="KW-1185">Reference proteome</keyword>
<accession>D9SPH7</accession>
<name>D9SPH7_CLOC7</name>
<dbReference type="OrthoDB" id="1906546at2"/>
<feature type="domain" description="DUF5105" evidence="2">
    <location>
        <begin position="22"/>
        <end position="194"/>
    </location>
</feature>
<feature type="chain" id="PRO_5039570320" description="DUF5105 domain-containing protein" evidence="1">
    <location>
        <begin position="30"/>
        <end position="206"/>
    </location>
</feature>
<dbReference type="Pfam" id="PF17118">
    <property type="entry name" value="DUF5105"/>
    <property type="match status" value="1"/>
</dbReference>
<evidence type="ECO:0000256" key="1">
    <source>
        <dbReference type="SAM" id="SignalP"/>
    </source>
</evidence>
<dbReference type="InterPro" id="IPR031343">
    <property type="entry name" value="DUF5105"/>
</dbReference>
<gene>
    <name evidence="3" type="ordered locus">Clocel_0242</name>
</gene>
<sequence length="206" mass="22580">MKKLKKFFAVLIVSVMSAVMLTACGSTKASPEESAEIFLDVLLKNDKSNMDKIGMEEDDYTKFREAIDYGLMEGFAGSISDPNVLTEDIKNTLKENIITGFSKVEYKVVSSEIDGDIAKVNVEIKGFDMNTISANIQARLQEDLKANPAMTQPQMLQTSLKYIGESIANGVIVQEPKTITLALAKDGNTWLPGENDIVTLMEALVS</sequence>
<dbReference type="eggNOG" id="ENOG5033N44">
    <property type="taxonomic scope" value="Bacteria"/>
</dbReference>
<dbReference type="Proteomes" id="UP000002730">
    <property type="component" value="Chromosome"/>
</dbReference>
<proteinExistence type="predicted"/>